<keyword evidence="3" id="KW-1185">Reference proteome</keyword>
<dbReference type="Proteomes" id="UP000663829">
    <property type="component" value="Unassembled WGS sequence"/>
</dbReference>
<dbReference type="OrthoDB" id="10012357at2759"/>
<dbReference type="EMBL" id="CAJOBC010002314">
    <property type="protein sequence ID" value="CAF3726986.1"/>
    <property type="molecule type" value="Genomic_DNA"/>
</dbReference>
<dbReference type="EMBL" id="CAJNOQ010002315">
    <property type="protein sequence ID" value="CAF0951336.1"/>
    <property type="molecule type" value="Genomic_DNA"/>
</dbReference>
<evidence type="ECO:0000313" key="3">
    <source>
        <dbReference type="Proteomes" id="UP000663829"/>
    </source>
</evidence>
<name>A0A814DCT3_9BILA</name>
<sequence>MYCGDNVHHETENVNVTIEPNGGEYFADIKKFTVSSNSFQDNQKSIYKIVATKSDGTKLEVRQPFDDVPGSAPKNWLFEIRDKEIKSIDPKKSGQ</sequence>
<comment type="caution">
    <text evidence="1">The sequence shown here is derived from an EMBL/GenBank/DDBJ whole genome shotgun (WGS) entry which is preliminary data.</text>
</comment>
<dbReference type="AlphaFoldDB" id="A0A814DCT3"/>
<reference evidence="1" key="1">
    <citation type="submission" date="2021-02" db="EMBL/GenBank/DDBJ databases">
        <authorList>
            <person name="Nowell W R."/>
        </authorList>
    </citation>
    <scope>NUCLEOTIDE SEQUENCE</scope>
</reference>
<protein>
    <submittedName>
        <fullName evidence="1">Uncharacterized protein</fullName>
    </submittedName>
</protein>
<evidence type="ECO:0000313" key="1">
    <source>
        <dbReference type="EMBL" id="CAF0951336.1"/>
    </source>
</evidence>
<gene>
    <name evidence="1" type="ORF">GPM918_LOCUS11261</name>
    <name evidence="2" type="ORF">SRO942_LOCUS11260</name>
</gene>
<dbReference type="Proteomes" id="UP000681722">
    <property type="component" value="Unassembled WGS sequence"/>
</dbReference>
<proteinExistence type="predicted"/>
<organism evidence="1 3">
    <name type="scientific">Didymodactylos carnosus</name>
    <dbReference type="NCBI Taxonomy" id="1234261"/>
    <lineage>
        <taxon>Eukaryota</taxon>
        <taxon>Metazoa</taxon>
        <taxon>Spiralia</taxon>
        <taxon>Gnathifera</taxon>
        <taxon>Rotifera</taxon>
        <taxon>Eurotatoria</taxon>
        <taxon>Bdelloidea</taxon>
        <taxon>Philodinida</taxon>
        <taxon>Philodinidae</taxon>
        <taxon>Didymodactylos</taxon>
    </lineage>
</organism>
<accession>A0A814DCT3</accession>
<evidence type="ECO:0000313" key="2">
    <source>
        <dbReference type="EMBL" id="CAF3726986.1"/>
    </source>
</evidence>